<dbReference type="InterPro" id="IPR036650">
    <property type="entry name" value="CAT_RNA-bd_dom_sf"/>
</dbReference>
<name>A0A5C8EF13_BRAPL</name>
<organism evidence="3 4">
    <name type="scientific">Brachyspira pilosicoli</name>
    <name type="common">Serpulina pilosicoli</name>
    <dbReference type="NCBI Taxonomy" id="52584"/>
    <lineage>
        <taxon>Bacteria</taxon>
        <taxon>Pseudomonadati</taxon>
        <taxon>Spirochaetota</taxon>
        <taxon>Spirochaetia</taxon>
        <taxon>Brachyspirales</taxon>
        <taxon>Brachyspiraceae</taxon>
        <taxon>Brachyspira</taxon>
    </lineage>
</organism>
<dbReference type="InterPro" id="IPR004341">
    <property type="entry name" value="CAT_RNA-bd_dom"/>
</dbReference>
<reference evidence="3 4" key="1">
    <citation type="journal article" date="1992" name="Lakartidningen">
        <title>[Penicillin V and not amoxicillin is the first choice preparation in acute otitis].</title>
        <authorList>
            <person name="Kamme C."/>
            <person name="Lundgren K."/>
            <person name="Prellner K."/>
        </authorList>
    </citation>
    <scope>NUCLEOTIDE SEQUENCE [LARGE SCALE GENOMIC DNA]</scope>
    <source>
        <strain evidence="3 4">PC5538III-hc</strain>
    </source>
</reference>
<feature type="domain" description="PRD" evidence="2">
    <location>
        <begin position="172"/>
        <end position="281"/>
    </location>
</feature>
<dbReference type="Pfam" id="PF00874">
    <property type="entry name" value="PRD"/>
    <property type="match status" value="2"/>
</dbReference>
<evidence type="ECO:0000259" key="2">
    <source>
        <dbReference type="PROSITE" id="PS51372"/>
    </source>
</evidence>
<dbReference type="SUPFAM" id="SSF50151">
    <property type="entry name" value="SacY-like RNA-binding domain"/>
    <property type="match status" value="1"/>
</dbReference>
<proteinExistence type="predicted"/>
<dbReference type="GO" id="GO:0006355">
    <property type="term" value="P:regulation of DNA-templated transcription"/>
    <property type="evidence" value="ECO:0007669"/>
    <property type="project" value="InterPro"/>
</dbReference>
<dbReference type="EMBL" id="SAXY01000072">
    <property type="protein sequence ID" value="TXJ36365.1"/>
    <property type="molecule type" value="Genomic_DNA"/>
</dbReference>
<dbReference type="AlphaFoldDB" id="A0A5C8EF13"/>
<dbReference type="NCBIfam" id="NF046042">
    <property type="entry name" value="LicT"/>
    <property type="match status" value="1"/>
</dbReference>
<dbReference type="Gene3D" id="1.10.1790.10">
    <property type="entry name" value="PRD domain"/>
    <property type="match status" value="1"/>
</dbReference>
<protein>
    <submittedName>
        <fullName evidence="3">PRD domain-containing protein</fullName>
    </submittedName>
</protein>
<comment type="caution">
    <text evidence="3">The sequence shown here is derived from an EMBL/GenBank/DDBJ whole genome shotgun (WGS) entry which is preliminary data.</text>
</comment>
<sequence>MKVGKILNNNVVVVEDGKTEKIVMGRGIAFGKKIGDTIDEEKIDKTFLLENLDNNNKLQQLLKDIPAEYLNTTEKIIEYAKTKAERSLNDFLYITLIDHIYMAIVRTKEGINIKNMMLWDIKKFYKDEYNIGLKALDIIENDFNIRLSDDEAGFIALHIVNAQSNQKCNKIQKIEEVTNLINSIVKIVQYHFNIQFEEESVYYYRFITHLKFFALRLFSDTVYNDKNNDENLLLTVIEKYKSSYECTLKILKYINEVYSYSISEEEQLYLTIHIEKVRRKE</sequence>
<dbReference type="OrthoDB" id="9813552at2"/>
<evidence type="ECO:0000256" key="1">
    <source>
        <dbReference type="ARBA" id="ARBA00022737"/>
    </source>
</evidence>
<dbReference type="GO" id="GO:0003723">
    <property type="term" value="F:RNA binding"/>
    <property type="evidence" value="ECO:0007669"/>
    <property type="project" value="InterPro"/>
</dbReference>
<dbReference type="Pfam" id="PF03123">
    <property type="entry name" value="CAT_RBD"/>
    <property type="match status" value="1"/>
</dbReference>
<dbReference type="SUPFAM" id="SSF63520">
    <property type="entry name" value="PTS-regulatory domain, PRD"/>
    <property type="match status" value="2"/>
</dbReference>
<dbReference type="Gene3D" id="1.20.890.100">
    <property type="match status" value="1"/>
</dbReference>
<dbReference type="PANTHER" id="PTHR30185">
    <property type="entry name" value="CRYPTIC BETA-GLUCOSIDE BGL OPERON ANTITERMINATOR"/>
    <property type="match status" value="1"/>
</dbReference>
<accession>A0A5C8EF13</accession>
<dbReference type="InterPro" id="IPR050661">
    <property type="entry name" value="BglG_antiterminators"/>
</dbReference>
<dbReference type="Gene3D" id="2.30.24.10">
    <property type="entry name" value="CAT RNA-binding domain"/>
    <property type="match status" value="1"/>
</dbReference>
<evidence type="ECO:0000313" key="4">
    <source>
        <dbReference type="Proteomes" id="UP000323176"/>
    </source>
</evidence>
<gene>
    <name evidence="3" type="ORF">EPJ72_11750</name>
</gene>
<dbReference type="SMART" id="SM01061">
    <property type="entry name" value="CAT_RBD"/>
    <property type="match status" value="1"/>
</dbReference>
<dbReference type="Gene3D" id="1.20.58.1950">
    <property type="match status" value="1"/>
</dbReference>
<evidence type="ECO:0000313" key="3">
    <source>
        <dbReference type="EMBL" id="TXJ36365.1"/>
    </source>
</evidence>
<keyword evidence="1" id="KW-0677">Repeat</keyword>
<dbReference type="PANTHER" id="PTHR30185:SF15">
    <property type="entry name" value="CRYPTIC BETA-GLUCOSIDE BGL OPERON ANTITERMINATOR"/>
    <property type="match status" value="1"/>
</dbReference>
<dbReference type="InterPro" id="IPR036634">
    <property type="entry name" value="PRD_sf"/>
</dbReference>
<feature type="domain" description="PRD" evidence="2">
    <location>
        <begin position="64"/>
        <end position="169"/>
    </location>
</feature>
<dbReference type="PROSITE" id="PS51372">
    <property type="entry name" value="PRD_2"/>
    <property type="match status" value="2"/>
</dbReference>
<dbReference type="Proteomes" id="UP000323176">
    <property type="component" value="Unassembled WGS sequence"/>
</dbReference>
<dbReference type="InterPro" id="IPR011608">
    <property type="entry name" value="PRD"/>
</dbReference>